<protein>
    <submittedName>
        <fullName evidence="3">(raccoon dog) hypothetical protein</fullName>
    </submittedName>
</protein>
<keyword evidence="4" id="KW-1185">Reference proteome</keyword>
<dbReference type="Proteomes" id="UP000645828">
    <property type="component" value="Unassembled WGS sequence"/>
</dbReference>
<dbReference type="Pfam" id="PF00135">
    <property type="entry name" value="COesterase"/>
    <property type="match status" value="1"/>
</dbReference>
<comment type="caution">
    <text evidence="3">The sequence shown here is derived from an EMBL/GenBank/DDBJ whole genome shotgun (WGS) entry which is preliminary data.</text>
</comment>
<sequence>MGQMSPEDILAILRHYLANLDVPPELMPNITDEYLGSSSDAEARRDDFQELLADIIMNLPALNFSRTWMRADHGAEVAFIFWGPFLMDESSLLAFPEAPEEEKQLSLTMMAQWTQFARTGDPNGEGLPPWPSFNQLGQHLEISLTPRVGQKLREAQMWFWTETISAKIWLQQMQKGRKGRDEL</sequence>
<organism evidence="3 4">
    <name type="scientific">Nyctereutes procyonoides</name>
    <name type="common">Raccoon dog</name>
    <name type="synonym">Canis procyonoides</name>
    <dbReference type="NCBI Taxonomy" id="34880"/>
    <lineage>
        <taxon>Eukaryota</taxon>
        <taxon>Metazoa</taxon>
        <taxon>Chordata</taxon>
        <taxon>Craniata</taxon>
        <taxon>Vertebrata</taxon>
        <taxon>Euteleostomi</taxon>
        <taxon>Mammalia</taxon>
        <taxon>Eutheria</taxon>
        <taxon>Laurasiatheria</taxon>
        <taxon>Carnivora</taxon>
        <taxon>Caniformia</taxon>
        <taxon>Canidae</taxon>
        <taxon>Nyctereutes</taxon>
    </lineage>
</organism>
<feature type="domain" description="Carboxylesterase type B" evidence="2">
    <location>
        <begin position="67"/>
        <end position="160"/>
    </location>
</feature>
<dbReference type="Gene3D" id="3.40.50.1820">
    <property type="entry name" value="alpha/beta hydrolase"/>
    <property type="match status" value="1"/>
</dbReference>
<evidence type="ECO:0000259" key="2">
    <source>
        <dbReference type="Pfam" id="PF00135"/>
    </source>
</evidence>
<dbReference type="InterPro" id="IPR029058">
    <property type="entry name" value="AB_hydrolase_fold"/>
</dbReference>
<dbReference type="PANTHER" id="PTHR43903">
    <property type="entry name" value="NEUROLIGIN"/>
    <property type="match status" value="1"/>
</dbReference>
<accession>A0A811ZK03</accession>
<proteinExistence type="inferred from homology"/>
<dbReference type="InterPro" id="IPR051093">
    <property type="entry name" value="Neuroligin/BSAL"/>
</dbReference>
<evidence type="ECO:0000313" key="3">
    <source>
        <dbReference type="EMBL" id="CAD7689021.1"/>
    </source>
</evidence>
<evidence type="ECO:0000256" key="1">
    <source>
        <dbReference type="ARBA" id="ARBA00005964"/>
    </source>
</evidence>
<reference evidence="3" key="1">
    <citation type="submission" date="2020-12" db="EMBL/GenBank/DDBJ databases">
        <authorList>
            <consortium name="Molecular Ecology Group"/>
        </authorList>
    </citation>
    <scope>NUCLEOTIDE SEQUENCE</scope>
    <source>
        <strain evidence="3">TBG_1078</strain>
    </source>
</reference>
<dbReference type="InterPro" id="IPR002018">
    <property type="entry name" value="CarbesteraseB"/>
</dbReference>
<dbReference type="AlphaFoldDB" id="A0A811ZK03"/>
<dbReference type="EMBL" id="CAJHUB010000769">
    <property type="protein sequence ID" value="CAD7689021.1"/>
    <property type="molecule type" value="Genomic_DNA"/>
</dbReference>
<evidence type="ECO:0000313" key="4">
    <source>
        <dbReference type="Proteomes" id="UP000645828"/>
    </source>
</evidence>
<comment type="similarity">
    <text evidence="1">Belongs to the type-B carboxylesterase/lipase family.</text>
</comment>
<name>A0A811ZK03_NYCPR</name>
<gene>
    <name evidence="3" type="ORF">NYPRO_LOCUS21815</name>
</gene>
<dbReference type="SUPFAM" id="SSF53474">
    <property type="entry name" value="alpha/beta-Hydrolases"/>
    <property type="match status" value="1"/>
</dbReference>